<dbReference type="PANTHER" id="PTHR21026">
    <property type="entry name" value="39S RIBOSOMAL PROTEIN L32, MITOCHONDRIAL"/>
    <property type="match status" value="1"/>
</dbReference>
<dbReference type="InterPro" id="IPR002677">
    <property type="entry name" value="Ribosomal_bL32"/>
</dbReference>
<evidence type="ECO:0000313" key="8">
    <source>
        <dbReference type="EMBL" id="SPO28980.1"/>
    </source>
</evidence>
<sequence>MLPTSTRAAAQLHFQLSLKLTTSTTLRFRLPAILTSPSSFSTPSSSSTSSSLTPAFAISPSSASDPSSCPSLGETLAGLWDGLLRAVPKKKVSHSRKSMRAANKGLKDRVDLVHCSGCGKPKAQHHLCGFCYAELNRARKVSLGSQKTAENGVQKSLNPQQ</sequence>
<dbReference type="AlphaFoldDB" id="A0A5C3EFE9"/>
<keyword evidence="9" id="KW-1185">Reference proteome</keyword>
<evidence type="ECO:0000313" key="9">
    <source>
        <dbReference type="Proteomes" id="UP000324022"/>
    </source>
</evidence>
<evidence type="ECO:0000256" key="3">
    <source>
        <dbReference type="ARBA" id="ARBA00022946"/>
    </source>
</evidence>
<dbReference type="OrthoDB" id="2014905at2759"/>
<evidence type="ECO:0000256" key="4">
    <source>
        <dbReference type="ARBA" id="ARBA00022980"/>
    </source>
</evidence>
<accession>A0A5C3EFE9</accession>
<keyword evidence="6" id="KW-0687">Ribonucleoprotein</keyword>
<reference evidence="8 9" key="1">
    <citation type="submission" date="2018-03" db="EMBL/GenBank/DDBJ databases">
        <authorList>
            <person name="Guldener U."/>
        </authorList>
    </citation>
    <scope>NUCLEOTIDE SEQUENCE [LARGE SCALE GENOMIC DNA]</scope>
    <source>
        <strain evidence="8 9">NBRC100155</strain>
    </source>
</reference>
<dbReference type="EMBL" id="OOIN01000025">
    <property type="protein sequence ID" value="SPO28980.1"/>
    <property type="molecule type" value="Genomic_DNA"/>
</dbReference>
<protein>
    <recommendedName>
        <fullName evidence="7">Large ribosomal subunit protein bL32m</fullName>
    </recommendedName>
</protein>
<evidence type="ECO:0000256" key="5">
    <source>
        <dbReference type="ARBA" id="ARBA00023128"/>
    </source>
</evidence>
<dbReference type="NCBIfam" id="TIGR01031">
    <property type="entry name" value="rpmF_bact"/>
    <property type="match status" value="1"/>
</dbReference>
<keyword evidence="3" id="KW-0809">Transit peptide</keyword>
<comment type="subcellular location">
    <subcellularLocation>
        <location evidence="1">Mitochondrion</location>
    </subcellularLocation>
</comment>
<dbReference type="SUPFAM" id="SSF57829">
    <property type="entry name" value="Zn-binding ribosomal proteins"/>
    <property type="match status" value="1"/>
</dbReference>
<dbReference type="Proteomes" id="UP000324022">
    <property type="component" value="Unassembled WGS sequence"/>
</dbReference>
<dbReference type="GO" id="GO:0005762">
    <property type="term" value="C:mitochondrial large ribosomal subunit"/>
    <property type="evidence" value="ECO:0007669"/>
    <property type="project" value="TreeGrafter"/>
</dbReference>
<keyword evidence="5" id="KW-0496">Mitochondrion</keyword>
<dbReference type="InterPro" id="IPR011332">
    <property type="entry name" value="Ribosomal_zn-bd"/>
</dbReference>
<dbReference type="PANTHER" id="PTHR21026:SF2">
    <property type="entry name" value="LARGE RIBOSOMAL SUBUNIT PROTEIN BL32M"/>
    <property type="match status" value="1"/>
</dbReference>
<proteinExistence type="inferred from homology"/>
<dbReference type="Pfam" id="PF01783">
    <property type="entry name" value="Ribosomal_L32p"/>
    <property type="match status" value="1"/>
</dbReference>
<evidence type="ECO:0000256" key="2">
    <source>
        <dbReference type="ARBA" id="ARBA00008560"/>
    </source>
</evidence>
<comment type="similarity">
    <text evidence="2">Belongs to the bacterial ribosomal protein bL32 family.</text>
</comment>
<organism evidence="8 9">
    <name type="scientific">Ustilago trichophora</name>
    <dbReference type="NCBI Taxonomy" id="86804"/>
    <lineage>
        <taxon>Eukaryota</taxon>
        <taxon>Fungi</taxon>
        <taxon>Dikarya</taxon>
        <taxon>Basidiomycota</taxon>
        <taxon>Ustilaginomycotina</taxon>
        <taxon>Ustilaginomycetes</taxon>
        <taxon>Ustilaginales</taxon>
        <taxon>Ustilaginaceae</taxon>
        <taxon>Ustilago</taxon>
    </lineage>
</organism>
<evidence type="ECO:0000256" key="7">
    <source>
        <dbReference type="ARBA" id="ARBA00039935"/>
    </source>
</evidence>
<keyword evidence="4 8" id="KW-0689">Ribosomal protein</keyword>
<dbReference type="GO" id="GO:0003735">
    <property type="term" value="F:structural constituent of ribosome"/>
    <property type="evidence" value="ECO:0007669"/>
    <property type="project" value="InterPro"/>
</dbReference>
<gene>
    <name evidence="8" type="ORF">UTRI_04972_B</name>
</gene>
<evidence type="ECO:0000256" key="1">
    <source>
        <dbReference type="ARBA" id="ARBA00004173"/>
    </source>
</evidence>
<evidence type="ECO:0000256" key="6">
    <source>
        <dbReference type="ARBA" id="ARBA00023274"/>
    </source>
</evidence>
<dbReference type="GO" id="GO:0006412">
    <property type="term" value="P:translation"/>
    <property type="evidence" value="ECO:0007669"/>
    <property type="project" value="InterPro"/>
</dbReference>
<name>A0A5C3EFE9_9BASI</name>
<dbReference type="InterPro" id="IPR051991">
    <property type="entry name" value="Mitoribosomal_protein_bL32"/>
</dbReference>